<dbReference type="PANTHER" id="PTHR11473">
    <property type="entry name" value="AROMATIC AMINO ACID HYDROXYLASE"/>
    <property type="match status" value="1"/>
</dbReference>
<feature type="binding site" evidence="7">
    <location>
        <position position="145"/>
    </location>
    <ligand>
        <name>Fe cation</name>
        <dbReference type="ChEBI" id="CHEBI:24875"/>
    </ligand>
</feature>
<feature type="binding site" evidence="7">
    <location>
        <position position="150"/>
    </location>
    <ligand>
        <name>Fe cation</name>
        <dbReference type="ChEBI" id="CHEBI:24875"/>
    </ligand>
</feature>
<keyword evidence="4" id="KW-0560">Oxidoreductase</keyword>
<dbReference type="RefSeq" id="WP_079182053.1">
    <property type="nucleotide sequence ID" value="NZ_FRBK01000011.1"/>
</dbReference>
<dbReference type="GO" id="GO:0005506">
    <property type="term" value="F:iron ion binding"/>
    <property type="evidence" value="ECO:0007669"/>
    <property type="project" value="InterPro"/>
</dbReference>
<keyword evidence="3 7" id="KW-0479">Metal-binding</keyword>
<dbReference type="Proteomes" id="UP000184388">
    <property type="component" value="Unassembled WGS sequence"/>
</dbReference>
<dbReference type="SUPFAM" id="SSF56534">
    <property type="entry name" value="Aromatic aminoacid monoxygenases, catalytic and oligomerization domains"/>
    <property type="match status" value="1"/>
</dbReference>
<reference evidence="10" key="1">
    <citation type="submission" date="2016-11" db="EMBL/GenBank/DDBJ databases">
        <authorList>
            <person name="Jaros S."/>
            <person name="Januszkiewicz K."/>
            <person name="Wedrychowicz H."/>
        </authorList>
    </citation>
    <scope>NUCLEOTIDE SEQUENCE [LARGE SCALE GENOMIC DNA]</scope>
    <source>
        <strain evidence="10">CGMCC 4.3555</strain>
    </source>
</reference>
<evidence type="ECO:0000259" key="8">
    <source>
        <dbReference type="PROSITE" id="PS51410"/>
    </source>
</evidence>
<evidence type="ECO:0000256" key="5">
    <source>
        <dbReference type="ARBA" id="ARBA00023004"/>
    </source>
</evidence>
<protein>
    <submittedName>
        <fullName evidence="9">Phenylalanine 4-hydroxylase</fullName>
    </submittedName>
</protein>
<name>A0A9X8QVL4_9ACTN</name>
<evidence type="ECO:0000313" key="10">
    <source>
        <dbReference type="Proteomes" id="UP000184388"/>
    </source>
</evidence>
<dbReference type="InterPro" id="IPR019774">
    <property type="entry name" value="Aromatic-AA_hydroxylase_C"/>
</dbReference>
<dbReference type="EMBL" id="FRBK01000011">
    <property type="protein sequence ID" value="SHM47292.1"/>
    <property type="molecule type" value="Genomic_DNA"/>
</dbReference>
<evidence type="ECO:0000256" key="1">
    <source>
        <dbReference type="ARBA" id="ARBA00001954"/>
    </source>
</evidence>
<comment type="cofactor">
    <cofactor evidence="1 7">
        <name>Fe(2+)</name>
        <dbReference type="ChEBI" id="CHEBI:29033"/>
    </cofactor>
</comment>
<comment type="similarity">
    <text evidence="2">Belongs to the biopterin-dependent aromatic amino acid hydroxylase family.</text>
</comment>
<accession>A0A9X8QVL4</accession>
<comment type="caution">
    <text evidence="9">The sequence shown here is derived from an EMBL/GenBank/DDBJ whole genome shotgun (WGS) entry which is preliminary data.</text>
</comment>
<evidence type="ECO:0000256" key="3">
    <source>
        <dbReference type="ARBA" id="ARBA00022723"/>
    </source>
</evidence>
<dbReference type="InterPro" id="IPR036951">
    <property type="entry name" value="ArAA_hydroxylase_sf"/>
</dbReference>
<dbReference type="InterPro" id="IPR036329">
    <property type="entry name" value="Aro-AA_hydroxylase_C_sf"/>
</dbReference>
<evidence type="ECO:0000313" key="9">
    <source>
        <dbReference type="EMBL" id="SHM47292.1"/>
    </source>
</evidence>
<evidence type="ECO:0000256" key="2">
    <source>
        <dbReference type="ARBA" id="ARBA00009712"/>
    </source>
</evidence>
<proteinExistence type="inferred from homology"/>
<evidence type="ECO:0000256" key="4">
    <source>
        <dbReference type="ARBA" id="ARBA00023002"/>
    </source>
</evidence>
<dbReference type="Gene3D" id="1.10.800.10">
    <property type="entry name" value="Aromatic amino acid hydroxylase"/>
    <property type="match status" value="1"/>
</dbReference>
<keyword evidence="5 7" id="KW-0408">Iron</keyword>
<dbReference type="InterPro" id="IPR001273">
    <property type="entry name" value="ArAA_hydroxylase"/>
</dbReference>
<organism evidence="9 10">
    <name type="scientific">Streptomyces yunnanensis</name>
    <dbReference type="NCBI Taxonomy" id="156453"/>
    <lineage>
        <taxon>Bacteria</taxon>
        <taxon>Bacillati</taxon>
        <taxon>Actinomycetota</taxon>
        <taxon>Actinomycetes</taxon>
        <taxon>Kitasatosporales</taxon>
        <taxon>Streptomycetaceae</taxon>
        <taxon>Streptomyces</taxon>
    </lineage>
</organism>
<keyword evidence="6" id="KW-0503">Monooxygenase</keyword>
<gene>
    <name evidence="9" type="ORF">SAMN05216268_111131</name>
</gene>
<dbReference type="PANTHER" id="PTHR11473:SF24">
    <property type="entry name" value="PHENYLALANINE-4-HYDROXYLASE"/>
    <property type="match status" value="1"/>
</dbReference>
<dbReference type="GO" id="GO:0016714">
    <property type="term" value="F:oxidoreductase activity, acting on paired donors, with incorporation or reduction of molecular oxygen, reduced pteridine as one donor, and incorporation of one atom of oxygen"/>
    <property type="evidence" value="ECO:0007669"/>
    <property type="project" value="InterPro"/>
</dbReference>
<evidence type="ECO:0000256" key="6">
    <source>
        <dbReference type="ARBA" id="ARBA00023033"/>
    </source>
</evidence>
<feature type="binding site" evidence="7">
    <location>
        <position position="191"/>
    </location>
    <ligand>
        <name>Fe cation</name>
        <dbReference type="ChEBI" id="CHEBI:24875"/>
    </ligand>
</feature>
<dbReference type="AlphaFoldDB" id="A0A9X8QVL4"/>
<dbReference type="PROSITE" id="PS51410">
    <property type="entry name" value="BH4_AAA_HYDROXYL_2"/>
    <property type="match status" value="1"/>
</dbReference>
<evidence type="ECO:0000256" key="7">
    <source>
        <dbReference type="PIRSR" id="PIRSR601273-2"/>
    </source>
</evidence>
<feature type="domain" description="Biopterin-dependent aromatic amino acid hydroxylase family profile" evidence="8">
    <location>
        <begin position="1"/>
        <end position="265"/>
    </location>
</feature>
<dbReference type="Pfam" id="PF00351">
    <property type="entry name" value="Biopterin_H"/>
    <property type="match status" value="1"/>
</dbReference>
<dbReference type="PRINTS" id="PR00372">
    <property type="entry name" value="FYWHYDRXLASE"/>
</dbReference>
<sequence length="265" mass="29455">MNRANEHHVAEGGRLDEPCARRRKQISEAIRRAGGLNSHPVAYSAEEDLLWGTMVSKLNAMHPRVASSRYLQAKNRLPLPADGAPRIDDLGQRLNNSTGFRLLPVDGLTPVADFYGRFAADIFSTALYLRCPSRPHYSPEPDMLHELVGHVVMLSDPLFADLYRLFGEATNNATCAQDLQAISQVFWFTMETGLVQEDGQAKAYGAALLSSTGELDKLGTYPVEKFSIQEMIESDYDISTYQGKLFIAQSVEEMASEVRSFLTHV</sequence>
<dbReference type="GO" id="GO:0009072">
    <property type="term" value="P:aromatic amino acid metabolic process"/>
    <property type="evidence" value="ECO:0007669"/>
    <property type="project" value="InterPro"/>
</dbReference>